<dbReference type="EMBL" id="LAVV01000588">
    <property type="protein sequence ID" value="KNZ64226.1"/>
    <property type="molecule type" value="Genomic_DNA"/>
</dbReference>
<name>A0A0L6VU73_9BASI</name>
<protein>
    <submittedName>
        <fullName evidence="1">Uncharacterized protein</fullName>
    </submittedName>
</protein>
<dbReference type="VEuPathDB" id="FungiDB:VP01_1052g2"/>
<evidence type="ECO:0000313" key="2">
    <source>
        <dbReference type="Proteomes" id="UP000037035"/>
    </source>
</evidence>
<reference evidence="1 2" key="1">
    <citation type="submission" date="2015-08" db="EMBL/GenBank/DDBJ databases">
        <title>Next Generation Sequencing and Analysis of the Genome of Puccinia sorghi L Schw, the Causal Agent of Maize Common Rust.</title>
        <authorList>
            <person name="Rochi L."/>
            <person name="Burguener G."/>
            <person name="Darino M."/>
            <person name="Turjanski A."/>
            <person name="Kreff E."/>
            <person name="Dieguez M.J."/>
            <person name="Sacco F."/>
        </authorList>
    </citation>
    <scope>NUCLEOTIDE SEQUENCE [LARGE SCALE GENOMIC DNA]</scope>
    <source>
        <strain evidence="1 2">RO10H11247</strain>
    </source>
</reference>
<proteinExistence type="predicted"/>
<accession>A0A0L6VU73</accession>
<comment type="caution">
    <text evidence="1">The sequence shown here is derived from an EMBL/GenBank/DDBJ whole genome shotgun (WGS) entry which is preliminary data.</text>
</comment>
<gene>
    <name evidence="1" type="ORF">VP01_1052g2</name>
</gene>
<keyword evidence="2" id="KW-1185">Reference proteome</keyword>
<dbReference type="Proteomes" id="UP000037035">
    <property type="component" value="Unassembled WGS sequence"/>
</dbReference>
<organism evidence="1 2">
    <name type="scientific">Puccinia sorghi</name>
    <dbReference type="NCBI Taxonomy" id="27349"/>
    <lineage>
        <taxon>Eukaryota</taxon>
        <taxon>Fungi</taxon>
        <taxon>Dikarya</taxon>
        <taxon>Basidiomycota</taxon>
        <taxon>Pucciniomycotina</taxon>
        <taxon>Pucciniomycetes</taxon>
        <taxon>Pucciniales</taxon>
        <taxon>Pucciniaceae</taxon>
        <taxon>Puccinia</taxon>
    </lineage>
</organism>
<sequence>MQLRFVAAAGILRGNHWAWLRRKPHPFARGRSRTTLQQELDTVNWERINTHMKKIYEKNLTNIKCDQHLPAFQEWAHTLMSVSPTSPPSSIPYLTLKGAKKDRINNSTPPKATTTASTSNTFTNDQLGFLVSLLTGNHAEPDGRHSSPAVIPSSPPDECDIEGYVSFLGIRDKENIFKKLMANGFHSNKVFKSPGLLCADVRGLGLTLGVVTLHFDNVSKYDHYLALNR</sequence>
<evidence type="ECO:0000313" key="1">
    <source>
        <dbReference type="EMBL" id="KNZ64226.1"/>
    </source>
</evidence>
<dbReference type="AlphaFoldDB" id="A0A0L6VU73"/>